<sequence length="200" mass="22630">MDDNDDDEDDEDDVPLGAFANENLNILVQSQWIKRRERNLFSVSLKLYGVSRDSVSCTEGSLMHQSVHLSRGKKGERTYWQGEAFSNRLAPVPRAPHPLGHGLPFIMERNKTGRATHERVCVAGMAILKRSVNFIPPGISSNVSAFYSTSAQCNDAERKDPPFPEQFNISRHVADHPPSNFRMTWKIDMENLLCTFVKLI</sequence>
<name>E2AS50_CAMFO</name>
<proteinExistence type="predicted"/>
<organism evidence="2">
    <name type="scientific">Camponotus floridanus</name>
    <name type="common">Florida carpenter ant</name>
    <dbReference type="NCBI Taxonomy" id="104421"/>
    <lineage>
        <taxon>Eukaryota</taxon>
        <taxon>Metazoa</taxon>
        <taxon>Ecdysozoa</taxon>
        <taxon>Arthropoda</taxon>
        <taxon>Hexapoda</taxon>
        <taxon>Insecta</taxon>
        <taxon>Pterygota</taxon>
        <taxon>Neoptera</taxon>
        <taxon>Endopterygota</taxon>
        <taxon>Hymenoptera</taxon>
        <taxon>Apocrita</taxon>
        <taxon>Aculeata</taxon>
        <taxon>Formicoidea</taxon>
        <taxon>Formicidae</taxon>
        <taxon>Formicinae</taxon>
        <taxon>Camponotus</taxon>
    </lineage>
</organism>
<evidence type="ECO:0000313" key="2">
    <source>
        <dbReference type="Proteomes" id="UP000000311"/>
    </source>
</evidence>
<evidence type="ECO:0000313" key="1">
    <source>
        <dbReference type="EMBL" id="EFN63750.1"/>
    </source>
</evidence>
<protein>
    <submittedName>
        <fullName evidence="1">Uncharacterized protein</fullName>
    </submittedName>
</protein>
<dbReference type="InParanoid" id="E2AS50"/>
<accession>E2AS50</accession>
<keyword evidence="2" id="KW-1185">Reference proteome</keyword>
<dbReference type="AlphaFoldDB" id="E2AS50"/>
<dbReference type="EMBL" id="GL442221">
    <property type="protein sequence ID" value="EFN63750.1"/>
    <property type="molecule type" value="Genomic_DNA"/>
</dbReference>
<dbReference type="Proteomes" id="UP000000311">
    <property type="component" value="Unassembled WGS sequence"/>
</dbReference>
<reference evidence="1 2" key="1">
    <citation type="journal article" date="2010" name="Science">
        <title>Genomic comparison of the ants Camponotus floridanus and Harpegnathos saltator.</title>
        <authorList>
            <person name="Bonasio R."/>
            <person name="Zhang G."/>
            <person name="Ye C."/>
            <person name="Mutti N.S."/>
            <person name="Fang X."/>
            <person name="Qin N."/>
            <person name="Donahue G."/>
            <person name="Yang P."/>
            <person name="Li Q."/>
            <person name="Li C."/>
            <person name="Zhang P."/>
            <person name="Huang Z."/>
            <person name="Berger S.L."/>
            <person name="Reinberg D."/>
            <person name="Wang J."/>
            <person name="Liebig J."/>
        </authorList>
    </citation>
    <scope>NUCLEOTIDE SEQUENCE [LARGE SCALE GENOMIC DNA]</scope>
    <source>
        <strain evidence="2">C129</strain>
    </source>
</reference>
<gene>
    <name evidence="1" type="ORF">EAG_12056</name>
</gene>